<dbReference type="GO" id="GO:0006018">
    <property type="term" value="P:2-deoxyribose 1-phosphate catabolic process"/>
    <property type="evidence" value="ECO:0007669"/>
    <property type="project" value="UniProtKB-UniRule"/>
</dbReference>
<dbReference type="GO" id="GO:0009264">
    <property type="term" value="P:deoxyribonucleotide catabolic process"/>
    <property type="evidence" value="ECO:0007669"/>
    <property type="project" value="UniProtKB-UniRule"/>
</dbReference>
<comment type="catalytic activity">
    <reaction evidence="5 7">
        <text>2-deoxy-D-ribose 5-phosphate = D-glyceraldehyde 3-phosphate + acetaldehyde</text>
        <dbReference type="Rhea" id="RHEA:12821"/>
        <dbReference type="ChEBI" id="CHEBI:15343"/>
        <dbReference type="ChEBI" id="CHEBI:59776"/>
        <dbReference type="ChEBI" id="CHEBI:62877"/>
        <dbReference type="EC" id="4.1.2.4"/>
    </reaction>
</comment>
<keyword evidence="4 7" id="KW-0704">Schiff base</keyword>
<dbReference type="NCBIfam" id="TIGR00126">
    <property type="entry name" value="deoC"/>
    <property type="match status" value="1"/>
</dbReference>
<dbReference type="PANTHER" id="PTHR10889">
    <property type="entry name" value="DEOXYRIBOSE-PHOSPHATE ALDOLASE"/>
    <property type="match status" value="1"/>
</dbReference>
<reference evidence="8" key="1">
    <citation type="submission" date="2020-09" db="EMBL/GenBank/DDBJ databases">
        <title>Pelobacter alkaliphilus sp. nov., a novel anaerobic arsenate-reducing bacterium from terrestrial mud volcano.</title>
        <authorList>
            <person name="Khomyakova M.A."/>
            <person name="Merkel A.Y."/>
            <person name="Slobodkin A.I."/>
        </authorList>
    </citation>
    <scope>NUCLEOTIDE SEQUENCE</scope>
    <source>
        <strain evidence="8">M08fum</strain>
    </source>
</reference>
<comment type="pathway">
    <text evidence="7">Carbohydrate degradation; 2-deoxy-D-ribose 1-phosphate degradation; D-glyceraldehyde 3-phosphate and acetaldehyde from 2-deoxy-alpha-D-ribose 1-phosphate: step 2/2.</text>
</comment>
<dbReference type="InterPro" id="IPR002915">
    <property type="entry name" value="DeoC/FbaB/LacD_aldolase"/>
</dbReference>
<proteinExistence type="inferred from homology"/>
<dbReference type="InterPro" id="IPR013785">
    <property type="entry name" value="Aldolase_TIM"/>
</dbReference>
<dbReference type="RefSeq" id="WP_191153661.1">
    <property type="nucleotide sequence ID" value="NZ_JACWUN010000002.1"/>
</dbReference>
<dbReference type="PANTHER" id="PTHR10889:SF1">
    <property type="entry name" value="DEOXYRIBOSE-PHOSPHATE ALDOLASE"/>
    <property type="match status" value="1"/>
</dbReference>
<dbReference type="CDD" id="cd00959">
    <property type="entry name" value="DeoC"/>
    <property type="match status" value="1"/>
</dbReference>
<dbReference type="Proteomes" id="UP000632828">
    <property type="component" value="Unassembled WGS sequence"/>
</dbReference>
<evidence type="ECO:0000256" key="5">
    <source>
        <dbReference type="ARBA" id="ARBA00048791"/>
    </source>
</evidence>
<dbReference type="InterPro" id="IPR011343">
    <property type="entry name" value="DeoC"/>
</dbReference>
<name>A0A8J6QLK8_9BACT</name>
<dbReference type="HAMAP" id="MF_00114">
    <property type="entry name" value="DeoC_type1"/>
    <property type="match status" value="1"/>
</dbReference>
<feature type="active site" description="Proton donor/acceptor" evidence="7">
    <location>
        <position position="191"/>
    </location>
</feature>
<gene>
    <name evidence="7 8" type="primary">deoC</name>
    <name evidence="8" type="ORF">ICT70_01720</name>
</gene>
<comment type="function">
    <text evidence="6 7">Catalyzes a reversible aldol reaction between acetaldehyde and D-glyceraldehyde 3-phosphate to generate 2-deoxy-D-ribose 5-phosphate.</text>
</comment>
<dbReference type="PIRSF" id="PIRSF001357">
    <property type="entry name" value="DeoC"/>
    <property type="match status" value="1"/>
</dbReference>
<comment type="caution">
    <text evidence="8">The sequence shown here is derived from an EMBL/GenBank/DDBJ whole genome shotgun (WGS) entry which is preliminary data.</text>
</comment>
<evidence type="ECO:0000256" key="2">
    <source>
        <dbReference type="ARBA" id="ARBA00022490"/>
    </source>
</evidence>
<feature type="active site" description="Proton donor/acceptor" evidence="7">
    <location>
        <position position="100"/>
    </location>
</feature>
<dbReference type="GO" id="GO:0005737">
    <property type="term" value="C:cytoplasm"/>
    <property type="evidence" value="ECO:0007669"/>
    <property type="project" value="UniProtKB-SubCell"/>
</dbReference>
<evidence type="ECO:0000313" key="8">
    <source>
        <dbReference type="EMBL" id="MBD1399382.1"/>
    </source>
</evidence>
<sequence length="231" mass="24551">MPITEPDHHPAAALAAMIDHTLLTPTATSEQIITLCEEAVEFGFASVCVPPLHVPLAVQRLYGSQVKVGSVVGFPCGYNSLRQKVQETADLVTAGAEEIDMVPALSHLLENRLDRFEEEIVQLVMAARTARVKVIIECCYLDRTQKVAATRIIMRAGAAFVKTSTGFGPSGALAEDVLLLAQTVQTRIGVKAAGGIRSLQRCREMIAAGATRIGTSSGVTIVGEIATAQIL</sequence>
<dbReference type="GO" id="GO:0016052">
    <property type="term" value="P:carbohydrate catabolic process"/>
    <property type="evidence" value="ECO:0007669"/>
    <property type="project" value="TreeGrafter"/>
</dbReference>
<dbReference type="FunFam" id="3.20.20.70:FF:000044">
    <property type="entry name" value="Deoxyribose-phosphate aldolase"/>
    <property type="match status" value="1"/>
</dbReference>
<dbReference type="GO" id="GO:0004139">
    <property type="term" value="F:deoxyribose-phosphate aldolase activity"/>
    <property type="evidence" value="ECO:0007669"/>
    <property type="project" value="UniProtKB-UniRule"/>
</dbReference>
<evidence type="ECO:0000256" key="4">
    <source>
        <dbReference type="ARBA" id="ARBA00023270"/>
    </source>
</evidence>
<comment type="similarity">
    <text evidence="1 7">Belongs to the DeoC/FbaB aldolase family. DeoC type 1 subfamily.</text>
</comment>
<evidence type="ECO:0000256" key="1">
    <source>
        <dbReference type="ARBA" id="ARBA00010936"/>
    </source>
</evidence>
<keyword evidence="2 7" id="KW-0963">Cytoplasm</keyword>
<keyword evidence="9" id="KW-1185">Reference proteome</keyword>
<dbReference type="InterPro" id="IPR028581">
    <property type="entry name" value="DeoC_typeI"/>
</dbReference>
<evidence type="ECO:0000256" key="6">
    <source>
        <dbReference type="ARBA" id="ARBA00056337"/>
    </source>
</evidence>
<dbReference type="Gene3D" id="3.20.20.70">
    <property type="entry name" value="Aldolase class I"/>
    <property type="match status" value="1"/>
</dbReference>
<organism evidence="8 9">
    <name type="scientific">Pelovirga terrestris</name>
    <dbReference type="NCBI Taxonomy" id="2771352"/>
    <lineage>
        <taxon>Bacteria</taxon>
        <taxon>Pseudomonadati</taxon>
        <taxon>Thermodesulfobacteriota</taxon>
        <taxon>Desulfuromonadia</taxon>
        <taxon>Geobacterales</taxon>
        <taxon>Geobacteraceae</taxon>
        <taxon>Pelovirga</taxon>
    </lineage>
</organism>
<dbReference type="AlphaFoldDB" id="A0A8J6QLK8"/>
<protein>
    <recommendedName>
        <fullName evidence="7">Deoxyribose-phosphate aldolase</fullName>
        <shortName evidence="7">DERA</shortName>
        <ecNumber evidence="7">4.1.2.4</ecNumber>
    </recommendedName>
    <alternativeName>
        <fullName evidence="7">2-deoxy-D-ribose 5-phosphate aldolase</fullName>
    </alternativeName>
    <alternativeName>
        <fullName evidence="7">Phosphodeoxyriboaldolase</fullName>
        <shortName evidence="7">Deoxyriboaldolase</shortName>
    </alternativeName>
</protein>
<dbReference type="UniPathway" id="UPA00002">
    <property type="reaction ID" value="UER00468"/>
</dbReference>
<dbReference type="Pfam" id="PF01791">
    <property type="entry name" value="DeoC"/>
    <property type="match status" value="1"/>
</dbReference>
<evidence type="ECO:0000313" key="9">
    <source>
        <dbReference type="Proteomes" id="UP000632828"/>
    </source>
</evidence>
<comment type="subcellular location">
    <subcellularLocation>
        <location evidence="7">Cytoplasm</location>
    </subcellularLocation>
</comment>
<feature type="active site" description="Schiff-base intermediate with acetaldehyde" evidence="7">
    <location>
        <position position="162"/>
    </location>
</feature>
<keyword evidence="3 7" id="KW-0456">Lyase</keyword>
<evidence type="ECO:0000256" key="3">
    <source>
        <dbReference type="ARBA" id="ARBA00023239"/>
    </source>
</evidence>
<evidence type="ECO:0000256" key="7">
    <source>
        <dbReference type="HAMAP-Rule" id="MF_00114"/>
    </source>
</evidence>
<dbReference type="SMART" id="SM01133">
    <property type="entry name" value="DeoC"/>
    <property type="match status" value="1"/>
</dbReference>
<dbReference type="EC" id="4.1.2.4" evidence="7"/>
<dbReference type="SUPFAM" id="SSF51569">
    <property type="entry name" value="Aldolase"/>
    <property type="match status" value="1"/>
</dbReference>
<dbReference type="EMBL" id="JACWUN010000002">
    <property type="protein sequence ID" value="MBD1399382.1"/>
    <property type="molecule type" value="Genomic_DNA"/>
</dbReference>
<accession>A0A8J6QLK8</accession>